<dbReference type="EMBL" id="JBCLYO010000013">
    <property type="protein sequence ID" value="KAL0083707.1"/>
    <property type="molecule type" value="Genomic_DNA"/>
</dbReference>
<dbReference type="InterPro" id="IPR000073">
    <property type="entry name" value="AB_hydrolase_1"/>
</dbReference>
<keyword evidence="3" id="KW-1185">Reference proteome</keyword>
<dbReference type="Gene3D" id="3.40.50.1820">
    <property type="entry name" value="alpha/beta hydrolase"/>
    <property type="match status" value="1"/>
</dbReference>
<reference evidence="2 3" key="1">
    <citation type="submission" date="2024-04" db="EMBL/GenBank/DDBJ databases">
        <title>Symmetric and asymmetric DNA N6-adenine methylation regulates different biological responses in Mucorales.</title>
        <authorList>
            <consortium name="Lawrence Berkeley National Laboratory"/>
            <person name="Lax C."/>
            <person name="Mondo S.J."/>
            <person name="Osorio-Concepcion M."/>
            <person name="Muszewska A."/>
            <person name="Corrochano-Luque M."/>
            <person name="Gutierrez G."/>
            <person name="Riley R."/>
            <person name="Lipzen A."/>
            <person name="Guo J."/>
            <person name="Hundley H."/>
            <person name="Amirebrahimi M."/>
            <person name="Ng V."/>
            <person name="Lorenzo-Gutierrez D."/>
            <person name="Binder U."/>
            <person name="Yang J."/>
            <person name="Song Y."/>
            <person name="Canovas D."/>
            <person name="Navarro E."/>
            <person name="Freitag M."/>
            <person name="Gabaldon T."/>
            <person name="Grigoriev I.V."/>
            <person name="Corrochano L.M."/>
            <person name="Nicolas F.E."/>
            <person name="Garre V."/>
        </authorList>
    </citation>
    <scope>NUCLEOTIDE SEQUENCE [LARGE SCALE GENOMIC DNA]</scope>
    <source>
        <strain evidence="2 3">L51</strain>
    </source>
</reference>
<dbReference type="Pfam" id="PF00561">
    <property type="entry name" value="Abhydrolase_1"/>
    <property type="match status" value="1"/>
</dbReference>
<dbReference type="SUPFAM" id="SSF53474">
    <property type="entry name" value="alpha/beta-Hydrolases"/>
    <property type="match status" value="1"/>
</dbReference>
<name>A0ABR3AYI9_PHYBL</name>
<dbReference type="Proteomes" id="UP001448207">
    <property type="component" value="Unassembled WGS sequence"/>
</dbReference>
<organism evidence="2 3">
    <name type="scientific">Phycomyces blakesleeanus</name>
    <dbReference type="NCBI Taxonomy" id="4837"/>
    <lineage>
        <taxon>Eukaryota</taxon>
        <taxon>Fungi</taxon>
        <taxon>Fungi incertae sedis</taxon>
        <taxon>Mucoromycota</taxon>
        <taxon>Mucoromycotina</taxon>
        <taxon>Mucoromycetes</taxon>
        <taxon>Mucorales</taxon>
        <taxon>Phycomycetaceae</taxon>
        <taxon>Phycomyces</taxon>
    </lineage>
</organism>
<evidence type="ECO:0000313" key="2">
    <source>
        <dbReference type="EMBL" id="KAL0083707.1"/>
    </source>
</evidence>
<proteinExistence type="predicted"/>
<protein>
    <submittedName>
        <fullName evidence="2">Alpha/Beta hydrolase protein</fullName>
    </submittedName>
</protein>
<accession>A0ABR3AYI9</accession>
<keyword evidence="2" id="KW-0378">Hydrolase</keyword>
<sequence length="286" mass="32623">MEVEKIVIKNNHGEGIAGILTRKTQHDTTWHKPRLIIIAHGVLGHKDYLFQRLMSEKLPYTTFRLDFRGNGESEGVAGYANIEEDADDIATVASHFEQLGYELFGTIGHSRGSLACLQYAAKCTKPLPHCVNISGRYKMNDNQIHRNRPEIGEGLRRQGYFNWTVRQRDKITTIKVTEKEVNKFINWDNSFVTQIPKLTSVLTCHGLKDEIVPHYNAIMFSDQIQNHTLTLIPDADHNYRGQFEEIVGVVTNYFEKHEDVIKQTGCIYGTNIYSGCSKTTRRPGIL</sequence>
<dbReference type="InterPro" id="IPR029058">
    <property type="entry name" value="AB_hydrolase_fold"/>
</dbReference>
<evidence type="ECO:0000313" key="3">
    <source>
        <dbReference type="Proteomes" id="UP001448207"/>
    </source>
</evidence>
<dbReference type="PANTHER" id="PTHR42886:SF53">
    <property type="entry name" value="ALPHA_BETA-HYDROLASES SUPERFAMILY PROTEIN"/>
    <property type="match status" value="1"/>
</dbReference>
<dbReference type="PANTHER" id="PTHR42886">
    <property type="entry name" value="RE40534P-RELATED"/>
    <property type="match status" value="1"/>
</dbReference>
<feature type="domain" description="AB hydrolase-1" evidence="1">
    <location>
        <begin position="35"/>
        <end position="140"/>
    </location>
</feature>
<dbReference type="GO" id="GO:0016787">
    <property type="term" value="F:hydrolase activity"/>
    <property type="evidence" value="ECO:0007669"/>
    <property type="project" value="UniProtKB-KW"/>
</dbReference>
<gene>
    <name evidence="2" type="ORF">J3Q64DRAFT_1748837</name>
</gene>
<evidence type="ECO:0000259" key="1">
    <source>
        <dbReference type="Pfam" id="PF00561"/>
    </source>
</evidence>
<comment type="caution">
    <text evidence="2">The sequence shown here is derived from an EMBL/GenBank/DDBJ whole genome shotgun (WGS) entry which is preliminary data.</text>
</comment>